<feature type="compositionally biased region" description="Basic and acidic residues" evidence="1">
    <location>
        <begin position="145"/>
        <end position="164"/>
    </location>
</feature>
<dbReference type="GeneID" id="115971984"/>
<proteinExistence type="predicted"/>
<protein>
    <submittedName>
        <fullName evidence="2">Uncharacterized protein</fullName>
    </submittedName>
</protein>
<feature type="compositionally biased region" description="Polar residues" evidence="1">
    <location>
        <begin position="1"/>
        <end position="12"/>
    </location>
</feature>
<dbReference type="PANTHER" id="PTHR33472">
    <property type="entry name" value="OS01G0106600 PROTEIN"/>
    <property type="match status" value="1"/>
</dbReference>
<keyword evidence="3" id="KW-1185">Reference proteome</keyword>
<dbReference type="AlphaFoldDB" id="A0A7N2N3V8"/>
<evidence type="ECO:0000313" key="3">
    <source>
        <dbReference type="Proteomes" id="UP000594261"/>
    </source>
</evidence>
<dbReference type="Proteomes" id="UP000594261">
    <property type="component" value="Chromosome 12"/>
</dbReference>
<feature type="region of interest" description="Disordered" evidence="1">
    <location>
        <begin position="125"/>
        <end position="164"/>
    </location>
</feature>
<dbReference type="Gramene" id="QL12p003217:mrna">
    <property type="protein sequence ID" value="QL12p003217:mrna:CDS:1"/>
    <property type="gene ID" value="QL12p003217"/>
</dbReference>
<organism evidence="2 3">
    <name type="scientific">Quercus lobata</name>
    <name type="common">Valley oak</name>
    <dbReference type="NCBI Taxonomy" id="97700"/>
    <lineage>
        <taxon>Eukaryota</taxon>
        <taxon>Viridiplantae</taxon>
        <taxon>Streptophyta</taxon>
        <taxon>Embryophyta</taxon>
        <taxon>Tracheophyta</taxon>
        <taxon>Spermatophyta</taxon>
        <taxon>Magnoliopsida</taxon>
        <taxon>eudicotyledons</taxon>
        <taxon>Gunneridae</taxon>
        <taxon>Pentapetalae</taxon>
        <taxon>rosids</taxon>
        <taxon>fabids</taxon>
        <taxon>Fagales</taxon>
        <taxon>Fagaceae</taxon>
        <taxon>Quercus</taxon>
    </lineage>
</organism>
<dbReference type="RefSeq" id="XP_030947974.1">
    <property type="nucleotide sequence ID" value="XM_031092114.1"/>
</dbReference>
<dbReference type="InParanoid" id="A0A7N2N3V8"/>
<reference evidence="2 3" key="1">
    <citation type="journal article" date="2016" name="G3 (Bethesda)">
        <title>First Draft Assembly and Annotation of the Genome of a California Endemic Oak Quercus lobata Nee (Fagaceae).</title>
        <authorList>
            <person name="Sork V.L."/>
            <person name="Fitz-Gibbon S.T."/>
            <person name="Puiu D."/>
            <person name="Crepeau M."/>
            <person name="Gugger P.F."/>
            <person name="Sherman R."/>
            <person name="Stevens K."/>
            <person name="Langley C.H."/>
            <person name="Pellegrini M."/>
            <person name="Salzberg S.L."/>
        </authorList>
    </citation>
    <scope>NUCLEOTIDE SEQUENCE [LARGE SCALE GENOMIC DNA]</scope>
    <source>
        <strain evidence="2 3">cv. SW786</strain>
    </source>
</reference>
<accession>A0A7N2N3V8</accession>
<dbReference type="OrthoDB" id="774437at2759"/>
<feature type="compositionally biased region" description="Basic residues" evidence="1">
    <location>
        <begin position="132"/>
        <end position="144"/>
    </location>
</feature>
<evidence type="ECO:0000256" key="1">
    <source>
        <dbReference type="SAM" id="MobiDB-lite"/>
    </source>
</evidence>
<sequence>MLSESMNPTNSSSGGGDNHKSFDRDVRQMVSAITQRLGDLKKSGSSTQQVEGDDENGLRVITLAGTNYGANLRSELDEKPQEDSLVEYDTLTTYVNSNFQAINNSIMMGGSYTTNDPGVHLDIKDIQENHGHKPGHKNGKKGKKKEKDSQKSDHTEHSDGDHDS</sequence>
<dbReference type="PANTHER" id="PTHR33472:SF28">
    <property type="entry name" value="BROMO AND FHA DOMAIN-CONTAINING PROTEIN DDB_G0267958"/>
    <property type="match status" value="1"/>
</dbReference>
<dbReference type="OMA" id="RQQHFDH"/>
<dbReference type="EnsemblPlants" id="QL12p003217:mrna">
    <property type="protein sequence ID" value="QL12p003217:mrna:CDS:1"/>
    <property type="gene ID" value="QL12p003217"/>
</dbReference>
<gene>
    <name evidence="2" type="primary">LOC115971984</name>
</gene>
<evidence type="ECO:0000313" key="2">
    <source>
        <dbReference type="EnsemblPlants" id="QL12p003217:mrna:CDS:1"/>
    </source>
</evidence>
<dbReference type="KEGG" id="qlo:115971984"/>
<feature type="region of interest" description="Disordered" evidence="1">
    <location>
        <begin position="1"/>
        <end position="54"/>
    </location>
</feature>
<name>A0A7N2N3V8_QUELO</name>
<dbReference type="FunCoup" id="A0A7N2N3V8">
    <property type="interactions" value="495"/>
</dbReference>
<dbReference type="EMBL" id="LRBV02000012">
    <property type="status" value="NOT_ANNOTATED_CDS"/>
    <property type="molecule type" value="Genomic_DNA"/>
</dbReference>
<reference evidence="2" key="2">
    <citation type="submission" date="2021-01" db="UniProtKB">
        <authorList>
            <consortium name="EnsemblPlants"/>
        </authorList>
    </citation>
    <scope>IDENTIFICATION</scope>
</reference>
<feature type="compositionally biased region" description="Basic and acidic residues" evidence="1">
    <location>
        <begin position="17"/>
        <end position="27"/>
    </location>
</feature>